<dbReference type="EMBL" id="JACGQI010000015">
    <property type="protein sequence ID" value="MBF2230579.1"/>
    <property type="molecule type" value="Genomic_DNA"/>
</dbReference>
<evidence type="ECO:0000259" key="10">
    <source>
        <dbReference type="Pfam" id="PF00294"/>
    </source>
</evidence>
<dbReference type="GO" id="GO:0009024">
    <property type="term" value="F:tagatose-6-phosphate kinase activity"/>
    <property type="evidence" value="ECO:0007669"/>
    <property type="project" value="UniProtKB-UniRule"/>
</dbReference>
<dbReference type="GO" id="GO:0005829">
    <property type="term" value="C:cytosol"/>
    <property type="evidence" value="ECO:0007669"/>
    <property type="project" value="TreeGrafter"/>
</dbReference>
<evidence type="ECO:0000256" key="7">
    <source>
        <dbReference type="HAMAP-Rule" id="MF_01557"/>
    </source>
</evidence>
<sequence length="310" mass="34169">MILTLTLNPSVDISYPLDQFNLDTVNRVSQTSKTAGGKGLNVTRVLSEFGEDVIASGFLGGALGQYIEEQIETTRIKQAFFKIKGETRNCIAILHEGQQTEILEKGPTIELKESEEFKSHLLKLFKETDVAVMSGSLPKGLNTDYYADIVRLAKEQGILTILDSSGQSLEEVLISNVKPTVIKPNIDELSQLLNYKVTNDIKELKAAVSQPIFNDIEWIIVSLGSEGAFAKHNQKFYKVNIPNIKVVNPVGSGDSTVAGIASGLIHQQTDEELLKKANAFGMLNAMEQQTGHINTDKFDEIFKQIEVIEV</sequence>
<keyword evidence="2 7" id="KW-0808">Transferase</keyword>
<reference evidence="11" key="2">
    <citation type="submission" date="2020-08" db="EMBL/GenBank/DDBJ databases">
        <title>Changes in the skin microbiome associated with squamous cell carcinoma in transplant recipients.</title>
        <authorList>
            <person name="Zaugg J."/>
            <person name="Krueger A."/>
            <person name="Lachner N."/>
        </authorList>
    </citation>
    <scope>NUCLEOTIDE SEQUENCE</scope>
    <source>
        <strain evidence="11">R5988</strain>
    </source>
</reference>
<dbReference type="GO" id="GO:0044281">
    <property type="term" value="P:small molecule metabolic process"/>
    <property type="evidence" value="ECO:0007669"/>
    <property type="project" value="UniProtKB-ARBA"/>
</dbReference>
<dbReference type="Gene3D" id="3.40.1190.20">
    <property type="match status" value="1"/>
</dbReference>
<dbReference type="InterPro" id="IPR002173">
    <property type="entry name" value="Carboh/pur_kinase_PfkB_CS"/>
</dbReference>
<keyword evidence="6 7" id="KW-0067">ATP-binding</keyword>
<organism evidence="11 14">
    <name type="scientific">Staphylococcus epidermidis</name>
    <dbReference type="NCBI Taxonomy" id="1282"/>
    <lineage>
        <taxon>Bacteria</taxon>
        <taxon>Bacillati</taxon>
        <taxon>Bacillota</taxon>
        <taxon>Bacilli</taxon>
        <taxon>Bacillales</taxon>
        <taxon>Staphylococcaceae</taxon>
        <taxon>Staphylococcus</taxon>
    </lineage>
</organism>
<evidence type="ECO:0000256" key="9">
    <source>
        <dbReference type="PIRNR" id="PIRNR000535"/>
    </source>
</evidence>
<evidence type="ECO:0000256" key="2">
    <source>
        <dbReference type="ARBA" id="ARBA00022679"/>
    </source>
</evidence>
<reference evidence="12 13" key="1">
    <citation type="submission" date="2017-10" db="EMBL/GenBank/DDBJ databases">
        <title>genome sequences of Staph epi in chlorhexidine trial.</title>
        <authorList>
            <person name="Greninger A.L."/>
            <person name="Addetia A."/>
            <person name="Qin X."/>
            <person name="Zerr D."/>
        </authorList>
    </citation>
    <scope>NUCLEOTIDE SEQUENCE [LARGE SCALE GENOMIC DNA]</scope>
    <source>
        <strain evidence="12 13">SCH-17</strain>
    </source>
</reference>
<dbReference type="SUPFAM" id="SSF53613">
    <property type="entry name" value="Ribokinase-like"/>
    <property type="match status" value="1"/>
</dbReference>
<dbReference type="SMR" id="A0A2G7HZ55"/>
<comment type="pathway">
    <text evidence="7 9">Carbohydrate metabolism; D-tagatose 6-phosphate degradation; D-glyceraldehyde 3-phosphate and glycerone phosphate from D-tagatose 6-phosphate: step 1/2.</text>
</comment>
<dbReference type="AlphaFoldDB" id="A0A2G7HZ55"/>
<dbReference type="Proteomes" id="UP000648077">
    <property type="component" value="Unassembled WGS sequence"/>
</dbReference>
<dbReference type="PROSITE" id="PS00584">
    <property type="entry name" value="PFKB_KINASES_2"/>
    <property type="match status" value="1"/>
</dbReference>
<name>A0A2G7HZ55_STAEP</name>
<dbReference type="CDD" id="cd01164">
    <property type="entry name" value="FruK_PfkB_like"/>
    <property type="match status" value="1"/>
</dbReference>
<dbReference type="RefSeq" id="WP_001829786.1">
    <property type="nucleotide sequence ID" value="NZ_AP038759.1"/>
</dbReference>
<evidence type="ECO:0000256" key="5">
    <source>
        <dbReference type="ARBA" id="ARBA00022777"/>
    </source>
</evidence>
<evidence type="ECO:0000256" key="3">
    <source>
        <dbReference type="ARBA" id="ARBA00022736"/>
    </source>
</evidence>
<dbReference type="Proteomes" id="UP000228502">
    <property type="component" value="Unassembled WGS sequence"/>
</dbReference>
<comment type="similarity">
    <text evidence="1">Belongs to the carbohydrate kinase pfkB family.</text>
</comment>
<dbReference type="PANTHER" id="PTHR46566:SF5">
    <property type="entry name" value="1-PHOSPHOFRUCTOKINASE"/>
    <property type="match status" value="1"/>
</dbReference>
<dbReference type="GO" id="GO:0008443">
    <property type="term" value="F:phosphofructokinase activity"/>
    <property type="evidence" value="ECO:0007669"/>
    <property type="project" value="TreeGrafter"/>
</dbReference>
<dbReference type="PANTHER" id="PTHR46566">
    <property type="entry name" value="1-PHOSPHOFRUCTOKINASE-RELATED"/>
    <property type="match status" value="1"/>
</dbReference>
<dbReference type="NCBIfam" id="TIGR01231">
    <property type="entry name" value="lacC"/>
    <property type="match status" value="1"/>
</dbReference>
<proteinExistence type="inferred from homology"/>
<dbReference type="PROSITE" id="PS00583">
    <property type="entry name" value="PFKB_KINASES_1"/>
    <property type="match status" value="1"/>
</dbReference>
<evidence type="ECO:0000256" key="1">
    <source>
        <dbReference type="ARBA" id="ARBA00005380"/>
    </source>
</evidence>
<evidence type="ECO:0000313" key="14">
    <source>
        <dbReference type="Proteomes" id="UP000648077"/>
    </source>
</evidence>
<evidence type="ECO:0000256" key="4">
    <source>
        <dbReference type="ARBA" id="ARBA00022741"/>
    </source>
</evidence>
<dbReference type="NCBIfam" id="NF010033">
    <property type="entry name" value="PRK13508.1"/>
    <property type="match status" value="1"/>
</dbReference>
<evidence type="ECO:0000313" key="11">
    <source>
        <dbReference type="EMBL" id="MBF2230579.1"/>
    </source>
</evidence>
<dbReference type="GO" id="GO:2001059">
    <property type="term" value="P:D-tagatose 6-phosphate catabolic process"/>
    <property type="evidence" value="ECO:0007669"/>
    <property type="project" value="UniProtKB-UniRule"/>
</dbReference>
<accession>A0A2G7HZ55</accession>
<dbReference type="Pfam" id="PF00294">
    <property type="entry name" value="PfkB"/>
    <property type="match status" value="1"/>
</dbReference>
<protein>
    <recommendedName>
        <fullName evidence="7 8">Tagatose-6-phosphate kinase</fullName>
        <ecNumber evidence="7 8">2.7.1.144</ecNumber>
    </recommendedName>
    <alternativeName>
        <fullName evidence="7">Phosphotagatokinase</fullName>
    </alternativeName>
</protein>
<keyword evidence="3 7" id="KW-0423">Lactose metabolism</keyword>
<feature type="domain" description="Carbohydrate kinase PfkB" evidence="10">
    <location>
        <begin position="7"/>
        <end position="292"/>
    </location>
</feature>
<dbReference type="EC" id="2.7.1.144" evidence="7 8"/>
<keyword evidence="4 7" id="KW-0547">Nucleotide-binding</keyword>
<dbReference type="NCBIfam" id="TIGR03168">
    <property type="entry name" value="1-PFK"/>
    <property type="match status" value="1"/>
</dbReference>
<evidence type="ECO:0000256" key="6">
    <source>
        <dbReference type="ARBA" id="ARBA00022840"/>
    </source>
</evidence>
<comment type="caution">
    <text evidence="11">The sequence shown here is derived from an EMBL/GenBank/DDBJ whole genome shotgun (WGS) entry which is preliminary data.</text>
</comment>
<dbReference type="GO" id="GO:0005524">
    <property type="term" value="F:ATP binding"/>
    <property type="evidence" value="ECO:0007669"/>
    <property type="project" value="UniProtKB-KW"/>
</dbReference>
<dbReference type="GO" id="GO:0019512">
    <property type="term" value="P:lactose catabolic process via tagatose-6-phosphate"/>
    <property type="evidence" value="ECO:0007669"/>
    <property type="project" value="InterPro"/>
</dbReference>
<dbReference type="InterPro" id="IPR017583">
    <property type="entry name" value="Tagatose/fructose_Pkinase"/>
</dbReference>
<dbReference type="OrthoDB" id="9801219at2"/>
<evidence type="ECO:0000313" key="13">
    <source>
        <dbReference type="Proteomes" id="UP000228502"/>
    </source>
</evidence>
<dbReference type="HAMAP" id="MF_01557">
    <property type="entry name" value="LacC"/>
    <property type="match status" value="1"/>
</dbReference>
<dbReference type="PIRSF" id="PIRSF000535">
    <property type="entry name" value="1PFK/6PFK/LacC"/>
    <property type="match status" value="1"/>
</dbReference>
<comment type="similarity">
    <text evidence="7 9">Belongs to the carbohydrate kinase PfkB family. LacC subfamily.</text>
</comment>
<comment type="catalytic activity">
    <reaction evidence="7 9">
        <text>D-tagatofuranose 6-phosphate + ATP = D-tagatofuranose 1,6-bisphosphate + ADP + H(+)</text>
        <dbReference type="Rhea" id="RHEA:12420"/>
        <dbReference type="ChEBI" id="CHEBI:15378"/>
        <dbReference type="ChEBI" id="CHEBI:30616"/>
        <dbReference type="ChEBI" id="CHEBI:58694"/>
        <dbReference type="ChEBI" id="CHEBI:58695"/>
        <dbReference type="ChEBI" id="CHEBI:456216"/>
        <dbReference type="EC" id="2.7.1.144"/>
    </reaction>
</comment>
<dbReference type="FunFam" id="3.40.1190.20:FF:000001">
    <property type="entry name" value="Phosphofructokinase"/>
    <property type="match status" value="1"/>
</dbReference>
<gene>
    <name evidence="7" type="primary">lacC</name>
    <name evidence="12" type="ORF">CTJ08_09615</name>
    <name evidence="11" type="ORF">H3963_09110</name>
</gene>
<dbReference type="InterPro" id="IPR011611">
    <property type="entry name" value="PfkB_dom"/>
</dbReference>
<dbReference type="EMBL" id="PEJG01000011">
    <property type="protein sequence ID" value="PIH09692.1"/>
    <property type="molecule type" value="Genomic_DNA"/>
</dbReference>
<evidence type="ECO:0000256" key="8">
    <source>
        <dbReference type="NCBIfam" id="TIGR01231"/>
    </source>
</evidence>
<evidence type="ECO:0000313" key="12">
    <source>
        <dbReference type="EMBL" id="PIH09692.1"/>
    </source>
</evidence>
<keyword evidence="5 7" id="KW-0418">Kinase</keyword>
<dbReference type="InterPro" id="IPR005926">
    <property type="entry name" value="LacC"/>
</dbReference>
<dbReference type="InterPro" id="IPR029056">
    <property type="entry name" value="Ribokinase-like"/>
</dbReference>